<evidence type="ECO:0000256" key="1">
    <source>
        <dbReference type="SAM" id="SignalP"/>
    </source>
</evidence>
<evidence type="ECO:0000313" key="4">
    <source>
        <dbReference type="Proteomes" id="UP000187074"/>
    </source>
</evidence>
<comment type="caution">
    <text evidence="3">The sequence shown here is derived from an EMBL/GenBank/DDBJ whole genome shotgun (WGS) entry which is preliminary data.</text>
</comment>
<dbReference type="Pfam" id="PF07833">
    <property type="entry name" value="Cu_amine_oxidN1"/>
    <property type="match status" value="1"/>
</dbReference>
<dbReference type="OrthoDB" id="2556502at2"/>
<protein>
    <submittedName>
        <fullName evidence="3">Copper amine oxidase</fullName>
    </submittedName>
</protein>
<proteinExistence type="predicted"/>
<sequence length="389" mass="42778">MKSVQIIKLAGTASIAMSLLLTSSSLTTIPAHAAAASTSQSKVTWSTLDVKHKPYMNKGVVFIPLKEVSEQLQLHLTTPGKNELYINSPTQSVRITIGQSRAVNAKGTALKLEAAPVVKKGVTYVPASLITKAFGIPLKYDSKSGLRTTFDAWSKYAYASKANMLFWVNRENGMLSMGKVGSTPAQVGMIPVEEIDQVSLSAHRINSNTYVVDLSNYYGEPHIHEGRYRVLIQDNKILKLSKTNHSNFAGINYKPDQLSYKGNIAMMNGSTLALVHPMGKTVKSYDLAALTGVKDSFIVEAIEQDFLLVRPYTKATLYIVHPTGKTAELIYPELLDEETIKVIEEMPPNEVGFIGDGLTYIGYAGGKLTFQYNNPFLGQKEKRTYTLPF</sequence>
<dbReference type="STRING" id="1401.BK123_32170"/>
<dbReference type="InterPro" id="IPR036582">
    <property type="entry name" value="Mao_N_sf"/>
</dbReference>
<dbReference type="RefSeq" id="WP_076326376.1">
    <property type="nucleotide sequence ID" value="NZ_MRTF01000019.1"/>
</dbReference>
<evidence type="ECO:0000313" key="3">
    <source>
        <dbReference type="EMBL" id="OME87013.1"/>
    </source>
</evidence>
<organism evidence="3 4">
    <name type="scientific">Paenibacillus lautus</name>
    <name type="common">Bacillus lautus</name>
    <dbReference type="NCBI Taxonomy" id="1401"/>
    <lineage>
        <taxon>Bacteria</taxon>
        <taxon>Bacillati</taxon>
        <taxon>Bacillota</taxon>
        <taxon>Bacilli</taxon>
        <taxon>Bacillales</taxon>
        <taxon>Paenibacillaceae</taxon>
        <taxon>Paenibacillus</taxon>
    </lineage>
</organism>
<gene>
    <name evidence="3" type="ORF">BK123_32170</name>
</gene>
<dbReference type="Proteomes" id="UP000187074">
    <property type="component" value="Unassembled WGS sequence"/>
</dbReference>
<feature type="signal peptide" evidence="1">
    <location>
        <begin position="1"/>
        <end position="33"/>
    </location>
</feature>
<dbReference type="Gene3D" id="3.30.457.10">
    <property type="entry name" value="Copper amine oxidase-like, N-terminal domain"/>
    <property type="match status" value="1"/>
</dbReference>
<dbReference type="InterPro" id="IPR012854">
    <property type="entry name" value="Cu_amine_oxidase-like_N"/>
</dbReference>
<feature type="domain" description="Copper amine oxidase-like N-terminal" evidence="2">
    <location>
        <begin position="47"/>
        <end position="144"/>
    </location>
</feature>
<dbReference type="SUPFAM" id="SSF55383">
    <property type="entry name" value="Copper amine oxidase, domain N"/>
    <property type="match status" value="1"/>
</dbReference>
<accession>A0A1R1AN88</accession>
<keyword evidence="1" id="KW-0732">Signal</keyword>
<feature type="chain" id="PRO_5012955057" evidence="1">
    <location>
        <begin position="34"/>
        <end position="389"/>
    </location>
</feature>
<dbReference type="AlphaFoldDB" id="A0A1R1AN88"/>
<name>A0A1R1AN88_PAELA</name>
<dbReference type="EMBL" id="MRTF01000019">
    <property type="protein sequence ID" value="OME87013.1"/>
    <property type="molecule type" value="Genomic_DNA"/>
</dbReference>
<evidence type="ECO:0000259" key="2">
    <source>
        <dbReference type="Pfam" id="PF07833"/>
    </source>
</evidence>
<reference evidence="3 4" key="1">
    <citation type="submission" date="2016-11" db="EMBL/GenBank/DDBJ databases">
        <title>Paenibacillus species isolates.</title>
        <authorList>
            <person name="Beno S.M."/>
        </authorList>
    </citation>
    <scope>NUCLEOTIDE SEQUENCE [LARGE SCALE GENOMIC DNA]</scope>
    <source>
        <strain evidence="3 4">FSL F4-0100</strain>
    </source>
</reference>